<protein>
    <submittedName>
        <fullName evidence="5">Protein boule-like isoform X1</fullName>
    </submittedName>
</protein>
<keyword evidence="1 2" id="KW-0694">RNA-binding</keyword>
<organism evidence="5">
    <name type="scientific">Papilio xuthus</name>
    <name type="common">Asian swallowtail butterfly</name>
    <dbReference type="NCBI Taxonomy" id="66420"/>
    <lineage>
        <taxon>Eukaryota</taxon>
        <taxon>Metazoa</taxon>
        <taxon>Ecdysozoa</taxon>
        <taxon>Arthropoda</taxon>
        <taxon>Hexapoda</taxon>
        <taxon>Insecta</taxon>
        <taxon>Pterygota</taxon>
        <taxon>Neoptera</taxon>
        <taxon>Endopterygota</taxon>
        <taxon>Lepidoptera</taxon>
        <taxon>Glossata</taxon>
        <taxon>Ditrysia</taxon>
        <taxon>Papilionoidea</taxon>
        <taxon>Papilionidae</taxon>
        <taxon>Papilioninae</taxon>
        <taxon>Papilio</taxon>
    </lineage>
</organism>
<name>A0AAJ6ZKQ3_PAPXU</name>
<dbReference type="GO" id="GO:0003730">
    <property type="term" value="F:mRNA 3'-UTR binding"/>
    <property type="evidence" value="ECO:0007669"/>
    <property type="project" value="TreeGrafter"/>
</dbReference>
<accession>A0AAJ6ZKQ3</accession>
<dbReference type="PROSITE" id="PS50102">
    <property type="entry name" value="RRM"/>
    <property type="match status" value="1"/>
</dbReference>
<sequence>MEGSAKRYIRSESASCAHMVEENSTNNRKSTDPHEKLKALLNSPEEDTDDTLPPSDAPKFGTVIHNRIFVGGFSLTTTDEDLWKFFSGFATVTAARVIYDRAGVSKCYGFVTFASPRVARLIVKQSGGVMFSPLGRLRVAQAVRKQVMSCVQMSQVPMASAEAAQATLPGPLCYQLVCAPPLAPLPACAPCDLPPHPYAIYPLPFDTTPAIYGPPAQYALVPAAFGAACCEPACCAPLDKQPRPPHPQLHPAFIY</sequence>
<dbReference type="GO" id="GO:0008494">
    <property type="term" value="F:translation activator activity"/>
    <property type="evidence" value="ECO:0007669"/>
    <property type="project" value="TreeGrafter"/>
</dbReference>
<feature type="compositionally biased region" description="Basic and acidic residues" evidence="3">
    <location>
        <begin position="29"/>
        <end position="38"/>
    </location>
</feature>
<dbReference type="InterPro" id="IPR012677">
    <property type="entry name" value="Nucleotide-bd_a/b_plait_sf"/>
</dbReference>
<gene>
    <name evidence="5" type="primary">LOC106123091</name>
</gene>
<dbReference type="Proteomes" id="UP000694872">
    <property type="component" value="Unplaced"/>
</dbReference>
<dbReference type="SUPFAM" id="SSF54928">
    <property type="entry name" value="RNA-binding domain, RBD"/>
    <property type="match status" value="1"/>
</dbReference>
<evidence type="ECO:0000259" key="4">
    <source>
        <dbReference type="PROSITE" id="PS50102"/>
    </source>
</evidence>
<dbReference type="InterPro" id="IPR035979">
    <property type="entry name" value="RBD_domain_sf"/>
</dbReference>
<dbReference type="CTD" id="100134923"/>
<dbReference type="InterPro" id="IPR000504">
    <property type="entry name" value="RRM_dom"/>
</dbReference>
<dbReference type="GeneID" id="106123091"/>
<dbReference type="PANTHER" id="PTHR11176:SF57">
    <property type="entry name" value="PROTEIN BOULE"/>
    <property type="match status" value="1"/>
</dbReference>
<evidence type="ECO:0000256" key="2">
    <source>
        <dbReference type="PROSITE-ProRule" id="PRU00176"/>
    </source>
</evidence>
<reference evidence="5" key="1">
    <citation type="submission" date="2025-08" db="UniProtKB">
        <authorList>
            <consortium name="RefSeq"/>
        </authorList>
    </citation>
    <scope>IDENTIFICATION</scope>
</reference>
<feature type="domain" description="RRM" evidence="4">
    <location>
        <begin position="66"/>
        <end position="144"/>
    </location>
</feature>
<proteinExistence type="predicted"/>
<dbReference type="GO" id="GO:0045948">
    <property type="term" value="P:positive regulation of translational initiation"/>
    <property type="evidence" value="ECO:0007669"/>
    <property type="project" value="TreeGrafter"/>
</dbReference>
<dbReference type="KEGG" id="pxu:106123091"/>
<evidence type="ECO:0000256" key="1">
    <source>
        <dbReference type="ARBA" id="ARBA00022884"/>
    </source>
</evidence>
<dbReference type="Gene3D" id="3.30.70.330">
    <property type="match status" value="1"/>
</dbReference>
<dbReference type="SMART" id="SM00360">
    <property type="entry name" value="RRM"/>
    <property type="match status" value="1"/>
</dbReference>
<dbReference type="GO" id="GO:0070935">
    <property type="term" value="P:3'-UTR-mediated mRNA stabilization"/>
    <property type="evidence" value="ECO:0007669"/>
    <property type="project" value="TreeGrafter"/>
</dbReference>
<dbReference type="AlphaFoldDB" id="A0AAJ6ZKQ3"/>
<dbReference type="Pfam" id="PF00076">
    <property type="entry name" value="RRM_1"/>
    <property type="match status" value="1"/>
</dbReference>
<dbReference type="PANTHER" id="PTHR11176">
    <property type="entry name" value="BOULE-RELATED"/>
    <property type="match status" value="1"/>
</dbReference>
<dbReference type="GO" id="GO:0005737">
    <property type="term" value="C:cytoplasm"/>
    <property type="evidence" value="ECO:0007669"/>
    <property type="project" value="TreeGrafter"/>
</dbReference>
<evidence type="ECO:0000313" key="5">
    <source>
        <dbReference type="RefSeq" id="XP_013174680.1"/>
    </source>
</evidence>
<evidence type="ECO:0000256" key="3">
    <source>
        <dbReference type="SAM" id="MobiDB-lite"/>
    </source>
</evidence>
<feature type="region of interest" description="Disordered" evidence="3">
    <location>
        <begin position="20"/>
        <end position="56"/>
    </location>
</feature>
<dbReference type="RefSeq" id="XP_013174680.1">
    <property type="nucleotide sequence ID" value="XM_013319226.1"/>
</dbReference>